<dbReference type="EMBL" id="LJYW01000001">
    <property type="protein sequence ID" value="KPL54678.1"/>
    <property type="molecule type" value="Genomic_DNA"/>
</dbReference>
<accession>A0A0P6W7V0</accession>
<dbReference type="CDD" id="cd09872">
    <property type="entry name" value="PIN_Sll0205-like"/>
    <property type="match status" value="1"/>
</dbReference>
<evidence type="ECO:0000259" key="1">
    <source>
        <dbReference type="Pfam" id="PF01850"/>
    </source>
</evidence>
<dbReference type="Pfam" id="PF01850">
    <property type="entry name" value="PIN"/>
    <property type="match status" value="1"/>
</dbReference>
<dbReference type="PANTHER" id="PTHR36173">
    <property type="entry name" value="RIBONUCLEASE VAPC16-RELATED"/>
    <property type="match status" value="1"/>
</dbReference>
<gene>
    <name evidence="2" type="ORF">ABB55_22650</name>
</gene>
<dbReference type="STRING" id="665126.ABB55_22650"/>
<dbReference type="InterPro" id="IPR029060">
    <property type="entry name" value="PIN-like_dom_sf"/>
</dbReference>
<dbReference type="AlphaFoldDB" id="A0A0P6W7V0"/>
<dbReference type="PANTHER" id="PTHR36173:SF2">
    <property type="entry name" value="RIBONUCLEASE VAPC16"/>
    <property type="match status" value="1"/>
</dbReference>
<sequence>MNPVLLDTHAWVWATFESRRLSPLARAALSTAESVCLSAISFYEITRKAALGQWPEMVDRLGELPALLVEQQGREIALDGVACRLAGTLAWDHRDPFDRIIAAVALTTAMPLVSADPAFDALRGPYPAFTRLW</sequence>
<evidence type="ECO:0000313" key="2">
    <source>
        <dbReference type="EMBL" id="KPL54678.1"/>
    </source>
</evidence>
<dbReference type="RefSeq" id="WP_054360844.1">
    <property type="nucleotide sequence ID" value="NZ_LJYW01000001.1"/>
</dbReference>
<name>A0A0P6W7V0_9HYPH</name>
<feature type="domain" description="PIN" evidence="1">
    <location>
        <begin position="4"/>
        <end position="123"/>
    </location>
</feature>
<proteinExistence type="predicted"/>
<dbReference type="SUPFAM" id="SSF88723">
    <property type="entry name" value="PIN domain-like"/>
    <property type="match status" value="1"/>
</dbReference>
<dbReference type="Proteomes" id="UP000048984">
    <property type="component" value="Unassembled WGS sequence"/>
</dbReference>
<reference evidence="2 3" key="2">
    <citation type="submission" date="2015-10" db="EMBL/GenBank/DDBJ databases">
        <title>Draft Genome Sequence of Prosthecomicrobium hirschii ATCC 27832.</title>
        <authorList>
            <person name="Daniel J."/>
            <person name="Givan S.A."/>
            <person name="Brun Y.V."/>
            <person name="Brown P.J."/>
        </authorList>
    </citation>
    <scope>NUCLEOTIDE SEQUENCE [LARGE SCALE GENOMIC DNA]</scope>
    <source>
        <strain evidence="2 3">16</strain>
    </source>
</reference>
<dbReference type="InterPro" id="IPR041705">
    <property type="entry name" value="PIN_Sll0205"/>
</dbReference>
<comment type="caution">
    <text evidence="2">The sequence shown here is derived from an EMBL/GenBank/DDBJ whole genome shotgun (WGS) entry which is preliminary data.</text>
</comment>
<protein>
    <recommendedName>
        <fullName evidence="1">PIN domain-containing protein</fullName>
    </recommendedName>
</protein>
<evidence type="ECO:0000313" key="3">
    <source>
        <dbReference type="Proteomes" id="UP000048984"/>
    </source>
</evidence>
<dbReference type="Gene3D" id="3.40.50.1010">
    <property type="entry name" value="5'-nuclease"/>
    <property type="match status" value="1"/>
</dbReference>
<keyword evidence="3" id="KW-1185">Reference proteome</keyword>
<dbReference type="InterPro" id="IPR002716">
    <property type="entry name" value="PIN_dom"/>
</dbReference>
<reference evidence="2 3" key="1">
    <citation type="submission" date="2015-09" db="EMBL/GenBank/DDBJ databases">
        <authorList>
            <person name="Jackson K.R."/>
            <person name="Lunt B.L."/>
            <person name="Fisher J.N.B."/>
            <person name="Gardner A.V."/>
            <person name="Bailey M.E."/>
            <person name="Deus L.M."/>
            <person name="Earl A.S."/>
            <person name="Gibby P.D."/>
            <person name="Hartmann K.A."/>
            <person name="Liu J.E."/>
            <person name="Manci A.M."/>
            <person name="Nielsen D.A."/>
            <person name="Solomon M.B."/>
            <person name="Breakwell D.P."/>
            <person name="Burnett S.H."/>
            <person name="Grose J.H."/>
        </authorList>
    </citation>
    <scope>NUCLEOTIDE SEQUENCE [LARGE SCALE GENOMIC DNA]</scope>
    <source>
        <strain evidence="2 3">16</strain>
    </source>
</reference>
<dbReference type="InterPro" id="IPR052919">
    <property type="entry name" value="TA_system_RNase"/>
</dbReference>
<organism evidence="2 3">
    <name type="scientific">Prosthecodimorpha hirschii</name>
    <dbReference type="NCBI Taxonomy" id="665126"/>
    <lineage>
        <taxon>Bacteria</taxon>
        <taxon>Pseudomonadati</taxon>
        <taxon>Pseudomonadota</taxon>
        <taxon>Alphaproteobacteria</taxon>
        <taxon>Hyphomicrobiales</taxon>
        <taxon>Ancalomicrobiaceae</taxon>
        <taxon>Prosthecodimorpha</taxon>
    </lineage>
</organism>